<dbReference type="Proteomes" id="UP000615446">
    <property type="component" value="Unassembled WGS sequence"/>
</dbReference>
<feature type="transmembrane region" description="Helical" evidence="1">
    <location>
        <begin position="12"/>
        <end position="30"/>
    </location>
</feature>
<protein>
    <submittedName>
        <fullName evidence="2">Helix-turn-helix transcriptional regulator</fullName>
    </submittedName>
</protein>
<keyword evidence="1" id="KW-0472">Membrane</keyword>
<gene>
    <name evidence="2" type="ORF">RCL2_002637200</name>
</gene>
<keyword evidence="1" id="KW-1133">Transmembrane helix</keyword>
<keyword evidence="1" id="KW-0812">Transmembrane</keyword>
<reference evidence="2" key="1">
    <citation type="submission" date="2019-10" db="EMBL/GenBank/DDBJ databases">
        <title>Conservation and host-specific expression of non-tandemly repeated heterogenous ribosome RNA gene in arbuscular mycorrhizal fungi.</title>
        <authorList>
            <person name="Maeda T."/>
            <person name="Kobayashi Y."/>
            <person name="Nakagawa T."/>
            <person name="Ezawa T."/>
            <person name="Yamaguchi K."/>
            <person name="Bino T."/>
            <person name="Nishimoto Y."/>
            <person name="Shigenobu S."/>
            <person name="Kawaguchi M."/>
        </authorList>
    </citation>
    <scope>NUCLEOTIDE SEQUENCE</scope>
    <source>
        <strain evidence="2">HR1</strain>
    </source>
</reference>
<evidence type="ECO:0000256" key="1">
    <source>
        <dbReference type="SAM" id="Phobius"/>
    </source>
</evidence>
<comment type="caution">
    <text evidence="2">The sequence shown here is derived from an EMBL/GenBank/DDBJ whole genome shotgun (WGS) entry which is preliminary data.</text>
</comment>
<accession>A0A8H3R206</accession>
<organism evidence="2 3">
    <name type="scientific">Rhizophagus clarus</name>
    <dbReference type="NCBI Taxonomy" id="94130"/>
    <lineage>
        <taxon>Eukaryota</taxon>
        <taxon>Fungi</taxon>
        <taxon>Fungi incertae sedis</taxon>
        <taxon>Mucoromycota</taxon>
        <taxon>Glomeromycotina</taxon>
        <taxon>Glomeromycetes</taxon>
        <taxon>Glomerales</taxon>
        <taxon>Glomeraceae</taxon>
        <taxon>Rhizophagus</taxon>
    </lineage>
</organism>
<dbReference type="EMBL" id="BLAL01000285">
    <property type="protein sequence ID" value="GES99892.1"/>
    <property type="molecule type" value="Genomic_DNA"/>
</dbReference>
<dbReference type="AlphaFoldDB" id="A0A8H3R206"/>
<proteinExistence type="predicted"/>
<name>A0A8H3R206_9GLOM</name>
<evidence type="ECO:0000313" key="2">
    <source>
        <dbReference type="EMBL" id="GES99892.1"/>
    </source>
</evidence>
<dbReference type="Gene3D" id="2.60.120.260">
    <property type="entry name" value="Galactose-binding domain-like"/>
    <property type="match status" value="1"/>
</dbReference>
<dbReference type="OrthoDB" id="2434837at2759"/>
<evidence type="ECO:0000313" key="3">
    <source>
        <dbReference type="Proteomes" id="UP000615446"/>
    </source>
</evidence>
<sequence>MLLYTDMIRNILFWMLVFINYVFQIFGQVSQVSYELPAEWFRAGNSSQDYEMGLDYTIFYGKAPSGFIKSRANFSEYGFGILMQEFFPKDYLGKQVRLTCTMKYNNVLGWTGILIQVYSINGMYDDMRNRKITGTSGWKEINSIVNVPEDTTVLAFGILLSGEGTVWLDECSFELMEDAFFPFSIVNPNDGNSGLPTYPTNLSF</sequence>